<comment type="caution">
    <text evidence="3">The sequence shown here is derived from an EMBL/GenBank/DDBJ whole genome shotgun (WGS) entry which is preliminary data.</text>
</comment>
<dbReference type="PANTHER" id="PTHR31009">
    <property type="entry name" value="S-ADENOSYL-L-METHIONINE:CARBOXYL METHYLTRANSFERASE FAMILY PROTEIN"/>
    <property type="match status" value="1"/>
</dbReference>
<dbReference type="Proteomes" id="UP001417504">
    <property type="component" value="Unassembled WGS sequence"/>
</dbReference>
<dbReference type="GO" id="GO:0008168">
    <property type="term" value="F:methyltransferase activity"/>
    <property type="evidence" value="ECO:0007669"/>
    <property type="project" value="InterPro"/>
</dbReference>
<evidence type="ECO:0000256" key="1">
    <source>
        <dbReference type="ARBA" id="ARBA00022723"/>
    </source>
</evidence>
<evidence type="ECO:0000313" key="3">
    <source>
        <dbReference type="EMBL" id="KAK9131027.1"/>
    </source>
</evidence>
<dbReference type="SUPFAM" id="SSF53335">
    <property type="entry name" value="S-adenosyl-L-methionine-dependent methyltransferases"/>
    <property type="match status" value="1"/>
</dbReference>
<sequence>MEARGVLHMNGGEGDVSYASNSKFQRAIITMVKPNLEETILNLIDDKAFLESGVLHIADLGCSSGHSLSVIYHILKTITAACQQLHCKPPEFQVSLNDLPGNDFNTIFRRTDDPSCDENCKPWKMILLALRDIGVIEEGQIDSFNVPYYAPSAAEVRDIVLLKGSFNLTRLISFDVGWDLNTVSDTNLTRLHNWRKAAYVSKFMRAVLEPMLSSHFGGITSDGCLIPEVHKEGCRGLQRRRTQVLSSSDHLD</sequence>
<keyword evidence="1" id="KW-0479">Metal-binding</keyword>
<proteinExistence type="predicted"/>
<keyword evidence="2" id="KW-0460">Magnesium</keyword>
<dbReference type="AlphaFoldDB" id="A0AAP0JDM9"/>
<dbReference type="InterPro" id="IPR029063">
    <property type="entry name" value="SAM-dependent_MTases_sf"/>
</dbReference>
<evidence type="ECO:0000256" key="2">
    <source>
        <dbReference type="ARBA" id="ARBA00022842"/>
    </source>
</evidence>
<dbReference type="InterPro" id="IPR042086">
    <property type="entry name" value="MeTrfase_capping"/>
</dbReference>
<accession>A0AAP0JDM9</accession>
<dbReference type="InterPro" id="IPR005299">
    <property type="entry name" value="MeTrfase_7"/>
</dbReference>
<gene>
    <name evidence="3" type="ORF">Sjap_011514</name>
</gene>
<organism evidence="3 4">
    <name type="scientific">Stephania japonica</name>
    <dbReference type="NCBI Taxonomy" id="461633"/>
    <lineage>
        <taxon>Eukaryota</taxon>
        <taxon>Viridiplantae</taxon>
        <taxon>Streptophyta</taxon>
        <taxon>Embryophyta</taxon>
        <taxon>Tracheophyta</taxon>
        <taxon>Spermatophyta</taxon>
        <taxon>Magnoliopsida</taxon>
        <taxon>Ranunculales</taxon>
        <taxon>Menispermaceae</taxon>
        <taxon>Menispermoideae</taxon>
        <taxon>Cissampelideae</taxon>
        <taxon>Stephania</taxon>
    </lineage>
</organism>
<evidence type="ECO:0000313" key="4">
    <source>
        <dbReference type="Proteomes" id="UP001417504"/>
    </source>
</evidence>
<dbReference type="Gene3D" id="3.40.50.150">
    <property type="entry name" value="Vaccinia Virus protein VP39"/>
    <property type="match status" value="2"/>
</dbReference>
<name>A0AAP0JDM9_9MAGN</name>
<dbReference type="Gene3D" id="1.10.1200.270">
    <property type="entry name" value="Methyltransferase, alpha-helical capping domain"/>
    <property type="match status" value="2"/>
</dbReference>
<protein>
    <submittedName>
        <fullName evidence="3">Uncharacterized protein</fullName>
    </submittedName>
</protein>
<dbReference type="GO" id="GO:0046872">
    <property type="term" value="F:metal ion binding"/>
    <property type="evidence" value="ECO:0007669"/>
    <property type="project" value="UniProtKB-KW"/>
</dbReference>
<dbReference type="EMBL" id="JBBNAE010000004">
    <property type="protein sequence ID" value="KAK9131027.1"/>
    <property type="molecule type" value="Genomic_DNA"/>
</dbReference>
<dbReference type="Pfam" id="PF03492">
    <property type="entry name" value="Methyltransf_7"/>
    <property type="match status" value="1"/>
</dbReference>
<keyword evidence="4" id="KW-1185">Reference proteome</keyword>
<reference evidence="3 4" key="1">
    <citation type="submission" date="2024-01" db="EMBL/GenBank/DDBJ databases">
        <title>Genome assemblies of Stephania.</title>
        <authorList>
            <person name="Yang L."/>
        </authorList>
    </citation>
    <scope>NUCLEOTIDE SEQUENCE [LARGE SCALE GENOMIC DNA]</scope>
    <source>
        <strain evidence="3">QJT</strain>
        <tissue evidence="3">Leaf</tissue>
    </source>
</reference>